<dbReference type="Proteomes" id="UP000774617">
    <property type="component" value="Unassembled WGS sequence"/>
</dbReference>
<reference evidence="1 2" key="1">
    <citation type="journal article" date="2021" name="Nat. Commun.">
        <title>Genetic determinants of endophytism in the Arabidopsis root mycobiome.</title>
        <authorList>
            <person name="Mesny F."/>
            <person name="Miyauchi S."/>
            <person name="Thiergart T."/>
            <person name="Pickel B."/>
            <person name="Atanasova L."/>
            <person name="Karlsson M."/>
            <person name="Huettel B."/>
            <person name="Barry K.W."/>
            <person name="Haridas S."/>
            <person name="Chen C."/>
            <person name="Bauer D."/>
            <person name="Andreopoulos W."/>
            <person name="Pangilinan J."/>
            <person name="LaButti K."/>
            <person name="Riley R."/>
            <person name="Lipzen A."/>
            <person name="Clum A."/>
            <person name="Drula E."/>
            <person name="Henrissat B."/>
            <person name="Kohler A."/>
            <person name="Grigoriev I.V."/>
            <person name="Martin F.M."/>
            <person name="Hacquard S."/>
        </authorList>
    </citation>
    <scope>NUCLEOTIDE SEQUENCE [LARGE SCALE GENOMIC DNA]</scope>
    <source>
        <strain evidence="1 2">MPI-SDFR-AT-0080</strain>
    </source>
</reference>
<evidence type="ECO:0000313" key="2">
    <source>
        <dbReference type="Proteomes" id="UP000774617"/>
    </source>
</evidence>
<keyword evidence="2" id="KW-1185">Reference proteome</keyword>
<comment type="caution">
    <text evidence="1">The sequence shown here is derived from an EMBL/GenBank/DDBJ whole genome shotgun (WGS) entry which is preliminary data.</text>
</comment>
<dbReference type="EMBL" id="JAGTJR010000010">
    <property type="protein sequence ID" value="KAH7053121.1"/>
    <property type="molecule type" value="Genomic_DNA"/>
</dbReference>
<accession>A0ABQ8GDV4</accession>
<name>A0ABQ8GDV4_9PEZI</name>
<dbReference type="PANTHER" id="PTHR42339">
    <property type="entry name" value="HISTONE H1"/>
    <property type="match status" value="1"/>
</dbReference>
<evidence type="ECO:0000313" key="1">
    <source>
        <dbReference type="EMBL" id="KAH7053121.1"/>
    </source>
</evidence>
<gene>
    <name evidence="1" type="ORF">B0J12DRAFT_546824</name>
</gene>
<protein>
    <submittedName>
        <fullName evidence="1">Uncharacterized protein</fullName>
    </submittedName>
</protein>
<dbReference type="PANTHER" id="PTHR42339:SF1">
    <property type="entry name" value="HISTONE H1"/>
    <property type="match status" value="1"/>
</dbReference>
<sequence length="156" mass="17525">SGATKGASSDHYMNTWANFEYRKMDGVKLPTAQTVARSRRPRLPTAADLAGIHLPSQEDDSVEVYDPCDKLRKWINAYMKKPGVTQAQFCHDQPTMYSGGTKVADALLNTFRNEKSLTTGNTCPILCAGYVFVENMRPKENKPKSKFEEDMEEIRA</sequence>
<organism evidence="1 2">
    <name type="scientific">Macrophomina phaseolina</name>
    <dbReference type="NCBI Taxonomy" id="35725"/>
    <lineage>
        <taxon>Eukaryota</taxon>
        <taxon>Fungi</taxon>
        <taxon>Dikarya</taxon>
        <taxon>Ascomycota</taxon>
        <taxon>Pezizomycotina</taxon>
        <taxon>Dothideomycetes</taxon>
        <taxon>Dothideomycetes incertae sedis</taxon>
        <taxon>Botryosphaeriales</taxon>
        <taxon>Botryosphaeriaceae</taxon>
        <taxon>Macrophomina</taxon>
    </lineage>
</organism>
<feature type="non-terminal residue" evidence="1">
    <location>
        <position position="1"/>
    </location>
</feature>
<proteinExistence type="predicted"/>
<feature type="non-terminal residue" evidence="1">
    <location>
        <position position="156"/>
    </location>
</feature>